<keyword evidence="3 9" id="KW-0812">Transmembrane</keyword>
<feature type="compositionally biased region" description="Low complexity" evidence="10">
    <location>
        <begin position="810"/>
        <end position="822"/>
    </location>
</feature>
<reference evidence="13" key="1">
    <citation type="submission" date="2022-01" db="EMBL/GenBank/DDBJ databases">
        <authorList>
            <person name="Braso-Vives M."/>
        </authorList>
    </citation>
    <scope>NUCLEOTIDE SEQUENCE</scope>
</reference>
<evidence type="ECO:0000256" key="10">
    <source>
        <dbReference type="SAM" id="MobiDB-lite"/>
    </source>
</evidence>
<evidence type="ECO:0000256" key="9">
    <source>
        <dbReference type="RuleBase" id="RU000688"/>
    </source>
</evidence>
<feature type="transmembrane region" description="Helical" evidence="11">
    <location>
        <begin position="944"/>
        <end position="966"/>
    </location>
</feature>
<dbReference type="InterPro" id="IPR000276">
    <property type="entry name" value="GPCR_Rhodpsn"/>
</dbReference>
<keyword evidence="5 9" id="KW-0297">G-protein coupled receptor</keyword>
<dbReference type="EMBL" id="OV696686">
    <property type="protein sequence ID" value="CAH1232661.1"/>
    <property type="molecule type" value="Genomic_DNA"/>
</dbReference>
<feature type="region of interest" description="Disordered" evidence="10">
    <location>
        <begin position="751"/>
        <end position="782"/>
    </location>
</feature>
<dbReference type="GO" id="GO:0005886">
    <property type="term" value="C:plasma membrane"/>
    <property type="evidence" value="ECO:0007669"/>
    <property type="project" value="UniProtKB-SubCell"/>
</dbReference>
<dbReference type="AlphaFoldDB" id="A0A8J9VA74"/>
<feature type="region of interest" description="Disordered" evidence="10">
    <location>
        <begin position="259"/>
        <end position="380"/>
    </location>
</feature>
<dbReference type="OrthoDB" id="10021581at2759"/>
<keyword evidence="14" id="KW-1185">Reference proteome</keyword>
<accession>A0A8J9VA74</accession>
<proteinExistence type="inferred from homology"/>
<dbReference type="GO" id="GO:0004930">
    <property type="term" value="F:G protein-coupled receptor activity"/>
    <property type="evidence" value="ECO:0007669"/>
    <property type="project" value="UniProtKB-KW"/>
</dbReference>
<feature type="transmembrane region" description="Helical" evidence="11">
    <location>
        <begin position="107"/>
        <end position="128"/>
    </location>
</feature>
<evidence type="ECO:0000256" key="2">
    <source>
        <dbReference type="ARBA" id="ARBA00022475"/>
    </source>
</evidence>
<dbReference type="SUPFAM" id="SSF81321">
    <property type="entry name" value="Family A G protein-coupled receptor-like"/>
    <property type="match status" value="1"/>
</dbReference>
<feature type="transmembrane region" description="Helical" evidence="11">
    <location>
        <begin position="189"/>
        <end position="217"/>
    </location>
</feature>
<feature type="region of interest" description="Disordered" evidence="10">
    <location>
        <begin position="802"/>
        <end position="827"/>
    </location>
</feature>
<evidence type="ECO:0000259" key="12">
    <source>
        <dbReference type="PROSITE" id="PS50262"/>
    </source>
</evidence>
<evidence type="ECO:0000256" key="8">
    <source>
        <dbReference type="ARBA" id="ARBA00023224"/>
    </source>
</evidence>
<feature type="transmembrane region" description="Helical" evidence="11">
    <location>
        <begin position="33"/>
        <end position="59"/>
    </location>
</feature>
<feature type="region of interest" description="Disordered" evidence="10">
    <location>
        <begin position="606"/>
        <end position="633"/>
    </location>
</feature>
<dbReference type="Gene3D" id="1.20.1070.10">
    <property type="entry name" value="Rhodopsin 7-helix transmembrane proteins"/>
    <property type="match status" value="2"/>
</dbReference>
<keyword evidence="2" id="KW-1003">Cell membrane</keyword>
<dbReference type="PROSITE" id="PS00237">
    <property type="entry name" value="G_PROTEIN_RECEP_F1_1"/>
    <property type="match status" value="1"/>
</dbReference>
<evidence type="ECO:0000256" key="3">
    <source>
        <dbReference type="ARBA" id="ARBA00022692"/>
    </source>
</evidence>
<comment type="subcellular location">
    <subcellularLocation>
        <location evidence="1">Cell membrane</location>
        <topology evidence="1">Multi-pass membrane protein</topology>
    </subcellularLocation>
</comment>
<name>A0A8J9VA74_BRALA</name>
<dbReference type="FunFam" id="1.20.1070.10:FF:000759">
    <property type="entry name" value="Predicted protein"/>
    <property type="match status" value="1"/>
</dbReference>
<keyword evidence="7 9" id="KW-0675">Receptor</keyword>
<feature type="domain" description="G-protein coupled receptors family 1 profile" evidence="12">
    <location>
        <begin position="50"/>
        <end position="231"/>
    </location>
</feature>
<dbReference type="PANTHER" id="PTHR24248:SF129">
    <property type="entry name" value="G-PROTEIN COUPLED RECEPTORS FAMILY 1 PROFILE DOMAIN-CONTAINING PROTEIN"/>
    <property type="match status" value="1"/>
</dbReference>
<dbReference type="PROSITE" id="PS50262">
    <property type="entry name" value="G_PROTEIN_RECEP_F1_2"/>
    <property type="match status" value="2"/>
</dbReference>
<evidence type="ECO:0000256" key="6">
    <source>
        <dbReference type="ARBA" id="ARBA00023136"/>
    </source>
</evidence>
<feature type="compositionally biased region" description="Basic and acidic residues" evidence="10">
    <location>
        <begin position="697"/>
        <end position="708"/>
    </location>
</feature>
<evidence type="ECO:0000256" key="1">
    <source>
        <dbReference type="ARBA" id="ARBA00004651"/>
    </source>
</evidence>
<evidence type="ECO:0000256" key="11">
    <source>
        <dbReference type="SAM" id="Phobius"/>
    </source>
</evidence>
<organism evidence="13 14">
    <name type="scientific">Branchiostoma lanceolatum</name>
    <name type="common">Common lancelet</name>
    <name type="synonym">Amphioxus lanceolatum</name>
    <dbReference type="NCBI Taxonomy" id="7740"/>
    <lineage>
        <taxon>Eukaryota</taxon>
        <taxon>Metazoa</taxon>
        <taxon>Chordata</taxon>
        <taxon>Cephalochordata</taxon>
        <taxon>Leptocardii</taxon>
        <taxon>Amphioxiformes</taxon>
        <taxon>Branchiostomatidae</taxon>
        <taxon>Branchiostoma</taxon>
    </lineage>
</organism>
<comment type="similarity">
    <text evidence="9">Belongs to the G-protein coupled receptor 1 family.</text>
</comment>
<feature type="compositionally biased region" description="Polar residues" evidence="10">
    <location>
        <begin position="292"/>
        <end position="317"/>
    </location>
</feature>
<dbReference type="Pfam" id="PF00001">
    <property type="entry name" value="7tm_1"/>
    <property type="match status" value="1"/>
</dbReference>
<feature type="transmembrane region" description="Helical" evidence="11">
    <location>
        <begin position="148"/>
        <end position="169"/>
    </location>
</feature>
<feature type="region of interest" description="Disordered" evidence="10">
    <location>
        <begin position="687"/>
        <end position="735"/>
    </location>
</feature>
<evidence type="ECO:0000313" key="13">
    <source>
        <dbReference type="EMBL" id="CAH1232661.1"/>
    </source>
</evidence>
<protein>
    <submittedName>
        <fullName evidence="13">OPN1LW protein</fullName>
    </submittedName>
</protein>
<feature type="transmembrane region" description="Helical" evidence="11">
    <location>
        <begin position="71"/>
        <end position="95"/>
    </location>
</feature>
<evidence type="ECO:0000256" key="5">
    <source>
        <dbReference type="ARBA" id="ARBA00023040"/>
    </source>
</evidence>
<evidence type="ECO:0000256" key="7">
    <source>
        <dbReference type="ARBA" id="ARBA00023170"/>
    </source>
</evidence>
<dbReference type="PANTHER" id="PTHR24248">
    <property type="entry name" value="ADRENERGIC RECEPTOR-RELATED G-PROTEIN COUPLED RECEPTOR"/>
    <property type="match status" value="1"/>
</dbReference>
<feature type="compositionally biased region" description="Acidic residues" evidence="10">
    <location>
        <begin position="755"/>
        <end position="770"/>
    </location>
</feature>
<feature type="compositionally biased region" description="Low complexity" evidence="10">
    <location>
        <begin position="318"/>
        <end position="341"/>
    </location>
</feature>
<feature type="domain" description="G-protein coupled receptors family 1 profile" evidence="12">
    <location>
        <begin position="908"/>
        <end position="994"/>
    </location>
</feature>
<evidence type="ECO:0000313" key="14">
    <source>
        <dbReference type="Proteomes" id="UP000838412"/>
    </source>
</evidence>
<feature type="compositionally biased region" description="Polar residues" evidence="10">
    <location>
        <begin position="420"/>
        <end position="441"/>
    </location>
</feature>
<dbReference type="Proteomes" id="UP000838412">
    <property type="component" value="Chromosome 1"/>
</dbReference>
<gene>
    <name evidence="13" type="primary">OPN1LW</name>
    <name evidence="13" type="ORF">BLAG_LOCUS1686</name>
</gene>
<evidence type="ECO:0000256" key="4">
    <source>
        <dbReference type="ARBA" id="ARBA00022989"/>
    </source>
</evidence>
<dbReference type="CDD" id="cd00637">
    <property type="entry name" value="7tm_classA_rhodopsin-like"/>
    <property type="match status" value="1"/>
</dbReference>
<feature type="transmembrane region" description="Helical" evidence="11">
    <location>
        <begin position="978"/>
        <end position="997"/>
    </location>
</feature>
<dbReference type="PRINTS" id="PR00237">
    <property type="entry name" value="GPCRRHODOPSN"/>
</dbReference>
<keyword evidence="8 9" id="KW-0807">Transducer</keyword>
<keyword evidence="4 11" id="KW-1133">Transmembrane helix</keyword>
<feature type="region of interest" description="Disordered" evidence="10">
    <location>
        <begin position="411"/>
        <end position="441"/>
    </location>
</feature>
<sequence length="1024" mass="111110">MIHEESGVETMEGGPEGDNATYDLLPMLQPTTVTAAATFLGMTMFLGTVGNMMVLYSFLRNKALRTAANGLIANLSASDLVACTVASPIALVVVLSQDPLPPPVCDLQTFVSTLCNLVTLLMLLGISVDRWLNINYPFTGSRTKVTRVACGTMFSWTVGLTVASVEAALPTTSHFYERCIMRNSPGSQGYIPLQIYSLVPLAMLSLVVVTGCYMMIVRAVRTHVKRRARTKQPIIVVQEVDGGSAPNYGTICPAEASTYEPPVPSVCTPSDYTYSGGEDEPGGETLYLAPITSPSLTSQLTDSSPLPSPQEPNIATLSTSQNIPSPPNSSYSSSPCTPNVSPARQDSEDNVTSDTEGTRKDSVTYRMTPPKDEEEIDVESCLRRSSVEDMILKQAGKFPKSNFLTVPGMPTIAPKRRKSSTTNPLAVPVNSETADSASNDSAVPSLNQMNGSSSDLCLAVPVLDCTGRCGQTAEDETVIKTPTKIETETLCIPTSPITNNYLVVACPVGTSDNYLQSADTDNGNALAVSRSNNPVNVPCFKRSSSPGPDEEDRILLTKLKEPSKPLHGSIVPVPSPQDCLPLASAVAKEHNESTTLAKVHTVAEGPTALPKGDVSPPRSPVASPMRTRRKGVTSLPPEFKARKKSEDYLVVPSLDVEFERRPSAPQLVPFTGRFLAVPPINIAKERRVSAPSYSPDPSEKSSKPHRESIACSNPTSKAQVDKSLKKPKRESIAVSTPRWKTSLRSLLSLRSHEEEVIEEEEEEEEEEEVGEDCKKAESEQDNLQVDQKNCPMIPTKRRISWNLPMDQCSSEENSSQGGENTSAEGSLTVDVDGACVRYHRSDNIAGDDVSLREDSGIHMPADANHVISTVPVVPDGGDRDLYLSVPRRKPKRVISRERLSTISFSSDRSLSKVSTVSQASSYSGEYRSRSRTATMDRSAAKRSVYIVLTFVLAWMPLPVIILVGCFINDPQISDAETIAYVLMMASRMVHPILYACFNKGFRTEFKRMIKVMVCRPTAPQGIDN</sequence>
<dbReference type="InterPro" id="IPR017452">
    <property type="entry name" value="GPCR_Rhodpsn_7TM"/>
</dbReference>
<keyword evidence="6 11" id="KW-0472">Membrane</keyword>